<evidence type="ECO:0000256" key="1">
    <source>
        <dbReference type="ARBA" id="ARBA00022723"/>
    </source>
</evidence>
<evidence type="ECO:0000313" key="7">
    <source>
        <dbReference type="Proteomes" id="UP000000378"/>
    </source>
</evidence>
<dbReference type="Gene3D" id="3.90.180.10">
    <property type="entry name" value="Medium-chain alcohol dehydrogenases, catalytic domain"/>
    <property type="match status" value="1"/>
</dbReference>
<dbReference type="Gene3D" id="3.40.50.720">
    <property type="entry name" value="NAD(P)-binding Rossmann-like Domain"/>
    <property type="match status" value="1"/>
</dbReference>
<dbReference type="STRING" id="643648.Slip_0783"/>
<dbReference type="EMBL" id="CP002048">
    <property type="protein sequence ID" value="ADI01563.1"/>
    <property type="molecule type" value="Genomic_DNA"/>
</dbReference>
<organism evidence="6 7">
    <name type="scientific">Syntrophothermus lipocalidus (strain DSM 12680 / TGB-C1)</name>
    <dbReference type="NCBI Taxonomy" id="643648"/>
    <lineage>
        <taxon>Bacteria</taxon>
        <taxon>Bacillati</taxon>
        <taxon>Bacillota</taxon>
        <taxon>Clostridia</taxon>
        <taxon>Eubacteriales</taxon>
        <taxon>Syntrophomonadaceae</taxon>
        <taxon>Syntrophothermus</taxon>
    </lineage>
</organism>
<dbReference type="eggNOG" id="COG1063">
    <property type="taxonomic scope" value="Bacteria"/>
</dbReference>
<dbReference type="InterPro" id="IPR013149">
    <property type="entry name" value="ADH-like_C"/>
</dbReference>
<evidence type="ECO:0000256" key="3">
    <source>
        <dbReference type="ARBA" id="ARBA00023002"/>
    </source>
</evidence>
<dbReference type="Proteomes" id="UP000000378">
    <property type="component" value="Chromosome"/>
</dbReference>
<dbReference type="PANTHER" id="PTHR43401">
    <property type="entry name" value="L-THREONINE 3-DEHYDROGENASE"/>
    <property type="match status" value="1"/>
</dbReference>
<protein>
    <submittedName>
        <fullName evidence="6">Alcohol dehydrogenase GroES domain protein</fullName>
    </submittedName>
</protein>
<evidence type="ECO:0000256" key="4">
    <source>
        <dbReference type="RuleBase" id="RU361277"/>
    </source>
</evidence>
<dbReference type="CDD" id="cd08235">
    <property type="entry name" value="iditol_2_DH_like"/>
    <property type="match status" value="1"/>
</dbReference>
<dbReference type="InterPro" id="IPR050129">
    <property type="entry name" value="Zn_alcohol_dh"/>
</dbReference>
<keyword evidence="2 4" id="KW-0862">Zinc</keyword>
<dbReference type="Pfam" id="PF00107">
    <property type="entry name" value="ADH_zinc_N"/>
    <property type="match status" value="1"/>
</dbReference>
<sequence length="343" mass="36404">MKAFLVYGINDFRVEEVPSPVPEPGDIVVKVRASGICATDVKTLLGQGLPQNLPTILGHEVAGEVIALGEEVSGIDLGDRVTIYPIAVCGQCDFCRQNRHNLCRYEFGLAHGIDGGFAELVRIPRQIVQAGGVVQIPADLTFEAAAMAEPLSCGLAALKTNRVKPEDTVVICGAGPMGLIHLLLAKWVGARVIIIEPLAHRRNLASMLGADYVLDPGDQDPVEGVKRITAGDGANVVVTSLGNPQAIQSALPMVSKGGIFNIFGGPPAGYAIQVDPRWVHYHEVTITGSFASTPQDFRQAVDLIASGAIAADSLITHRFTLDSMTDAIEKAKSLEMIKGMLLL</sequence>
<dbReference type="PROSITE" id="PS00059">
    <property type="entry name" value="ADH_ZINC"/>
    <property type="match status" value="1"/>
</dbReference>
<dbReference type="RefSeq" id="WP_013174965.1">
    <property type="nucleotide sequence ID" value="NC_014220.1"/>
</dbReference>
<dbReference type="InterPro" id="IPR002328">
    <property type="entry name" value="ADH_Zn_CS"/>
</dbReference>
<gene>
    <name evidence="6" type="ordered locus">Slip_0783</name>
</gene>
<dbReference type="InterPro" id="IPR020843">
    <property type="entry name" value="ER"/>
</dbReference>
<dbReference type="AlphaFoldDB" id="D7CLH8"/>
<dbReference type="SUPFAM" id="SSF51735">
    <property type="entry name" value="NAD(P)-binding Rossmann-fold domains"/>
    <property type="match status" value="1"/>
</dbReference>
<dbReference type="GO" id="GO:0016491">
    <property type="term" value="F:oxidoreductase activity"/>
    <property type="evidence" value="ECO:0007669"/>
    <property type="project" value="UniProtKB-KW"/>
</dbReference>
<feature type="domain" description="Enoyl reductase (ER)" evidence="5">
    <location>
        <begin position="8"/>
        <end position="343"/>
    </location>
</feature>
<proteinExistence type="inferred from homology"/>
<evidence type="ECO:0000313" key="6">
    <source>
        <dbReference type="EMBL" id="ADI01563.1"/>
    </source>
</evidence>
<dbReference type="GO" id="GO:0008270">
    <property type="term" value="F:zinc ion binding"/>
    <property type="evidence" value="ECO:0007669"/>
    <property type="project" value="InterPro"/>
</dbReference>
<comment type="cofactor">
    <cofactor evidence="4">
        <name>Zn(2+)</name>
        <dbReference type="ChEBI" id="CHEBI:29105"/>
    </cofactor>
</comment>
<dbReference type="KEGG" id="slp:Slip_0783"/>
<name>D7CLH8_SYNLT</name>
<dbReference type="PANTHER" id="PTHR43401:SF2">
    <property type="entry name" value="L-THREONINE 3-DEHYDROGENASE"/>
    <property type="match status" value="1"/>
</dbReference>
<accession>D7CLH8</accession>
<dbReference type="SMART" id="SM00829">
    <property type="entry name" value="PKS_ER"/>
    <property type="match status" value="1"/>
</dbReference>
<keyword evidence="7" id="KW-1185">Reference proteome</keyword>
<dbReference type="InterPro" id="IPR036291">
    <property type="entry name" value="NAD(P)-bd_dom_sf"/>
</dbReference>
<evidence type="ECO:0000256" key="2">
    <source>
        <dbReference type="ARBA" id="ARBA00022833"/>
    </source>
</evidence>
<keyword evidence="3" id="KW-0560">Oxidoreductase</keyword>
<evidence type="ECO:0000259" key="5">
    <source>
        <dbReference type="SMART" id="SM00829"/>
    </source>
</evidence>
<dbReference type="HOGENOM" id="CLU_026673_11_0_9"/>
<keyword evidence="1 4" id="KW-0479">Metal-binding</keyword>
<reference evidence="7" key="1">
    <citation type="journal article" date="2010" name="Stand. Genomic Sci.">
        <title>Complete genome sequence of Syntrophothermus lipocalidus type strain (TGB-C1T).</title>
        <authorList>
            <consortium name="US DOE Joint Genome Institute (JGI-PGF)"/>
            <person name="Djao O."/>
            <person name="Zhang X."/>
            <person name="Lucas S."/>
            <person name="Lapidus A."/>
            <person name="Glavina Del Rio T."/>
            <person name="Nolan M."/>
            <person name="Tice H."/>
            <person name="Cheng J."/>
            <person name="Han C."/>
            <person name="Tapia R."/>
            <person name="Goodwin L."/>
            <person name="Pitluck S."/>
            <person name="Liolios K."/>
            <person name="Ivanova N."/>
            <person name="Mavromatis K."/>
            <person name="Mikhailova N."/>
            <person name="Ovchinnikova G."/>
            <person name="Pati A."/>
            <person name="Brambilla E."/>
            <person name="Chen A."/>
            <person name="Palaniappan K."/>
            <person name="Land M."/>
            <person name="Hauser L."/>
            <person name="Chang Y."/>
            <person name="Jeffries C."/>
            <person name="Rohde M."/>
            <person name="Sikorski J."/>
            <person name="Spring S."/>
            <person name="Goker M."/>
            <person name="Detter J."/>
            <person name="Woyke T."/>
            <person name="Bristow J."/>
            <person name="Eisen J."/>
            <person name="Markowitz V."/>
            <person name="Hugenholtz P."/>
            <person name="Kyrpides N."/>
            <person name="Klenk H."/>
        </authorList>
    </citation>
    <scope>NUCLEOTIDE SEQUENCE [LARGE SCALE GENOMIC DNA]</scope>
    <source>
        <strain evidence="7">DSM 12680 / TGB-C1</strain>
    </source>
</reference>
<dbReference type="InterPro" id="IPR013154">
    <property type="entry name" value="ADH-like_N"/>
</dbReference>
<dbReference type="OrthoDB" id="9769198at2"/>
<comment type="similarity">
    <text evidence="4">Belongs to the zinc-containing alcohol dehydrogenase family.</text>
</comment>
<dbReference type="InterPro" id="IPR011032">
    <property type="entry name" value="GroES-like_sf"/>
</dbReference>
<dbReference type="SUPFAM" id="SSF50129">
    <property type="entry name" value="GroES-like"/>
    <property type="match status" value="1"/>
</dbReference>
<reference evidence="6 7" key="2">
    <citation type="journal article" date="2010" name="Stand. Genomic Sci.">
        <title>Complete genome sequence of Syntrophothermus lipocalidus type strain (TGB-C1).</title>
        <authorList>
            <person name="Djao O.D."/>
            <person name="Zhang X."/>
            <person name="Lucas S."/>
            <person name="Lapidus A."/>
            <person name="Del Rio T.G."/>
            <person name="Nolan M."/>
            <person name="Tice H."/>
            <person name="Cheng J.F."/>
            <person name="Han C."/>
            <person name="Tapia R."/>
            <person name="Goodwin L."/>
            <person name="Pitluck S."/>
            <person name="Liolios K."/>
            <person name="Ivanova N."/>
            <person name="Mavromatis K."/>
            <person name="Mikhailova N."/>
            <person name="Ovchinnikova G."/>
            <person name="Pati A."/>
            <person name="Brambilla E."/>
            <person name="Chen A."/>
            <person name="Palaniappan K."/>
            <person name="Land M."/>
            <person name="Hauser L."/>
            <person name="Chang Y.J."/>
            <person name="Jeffries C.D."/>
            <person name="Rohde M."/>
            <person name="Sikorski J."/>
            <person name="Spring S."/>
            <person name="Goker M."/>
            <person name="Detter J.C."/>
            <person name="Woyke T."/>
            <person name="Bristow J."/>
            <person name="Eisen J.A."/>
            <person name="Markowitz V."/>
            <person name="Hugenholtz P."/>
            <person name="Kyrpides N.C."/>
            <person name="Klenk H.P."/>
        </authorList>
    </citation>
    <scope>NUCLEOTIDE SEQUENCE [LARGE SCALE GENOMIC DNA]</scope>
    <source>
        <strain evidence="7">DSM 12680 / TGB-C1</strain>
    </source>
</reference>
<dbReference type="Pfam" id="PF08240">
    <property type="entry name" value="ADH_N"/>
    <property type="match status" value="1"/>
</dbReference>